<dbReference type="OrthoDB" id="1261407at2"/>
<organism evidence="1 2">
    <name type="scientific">Chryseobacterium taichungense</name>
    <dbReference type="NCBI Taxonomy" id="295069"/>
    <lineage>
        <taxon>Bacteria</taxon>
        <taxon>Pseudomonadati</taxon>
        <taxon>Bacteroidota</taxon>
        <taxon>Flavobacteriia</taxon>
        <taxon>Flavobacteriales</taxon>
        <taxon>Weeksellaceae</taxon>
        <taxon>Chryseobacterium group</taxon>
        <taxon>Chryseobacterium</taxon>
    </lineage>
</organism>
<evidence type="ECO:0000313" key="1">
    <source>
        <dbReference type="EMBL" id="SEM14637.1"/>
    </source>
</evidence>
<protein>
    <submittedName>
        <fullName evidence="1">Uncharacterized protein</fullName>
    </submittedName>
</protein>
<dbReference type="RefSeq" id="WP_089998143.1">
    <property type="nucleotide sequence ID" value="NZ_FOBV01000001.1"/>
</dbReference>
<dbReference type="AlphaFoldDB" id="A0A1H7W0V3"/>
<name>A0A1H7W0V3_9FLAO</name>
<sequence>MKKTEKRQQVIKATLKVLDQLKFQYGNTPEHIDFIDAIFYEKQKMYDGKEWSHYSVDFFHDVFGIPTPYYAVVDAETMKVKGIHVDHGVFEIIYDKQDKPVKMKFISPSFPYDKQ</sequence>
<keyword evidence="2" id="KW-1185">Reference proteome</keyword>
<accession>A0A1H7W0V3</accession>
<dbReference type="EMBL" id="FOBV01000001">
    <property type="protein sequence ID" value="SEM14637.1"/>
    <property type="molecule type" value="Genomic_DNA"/>
</dbReference>
<dbReference type="Proteomes" id="UP000199450">
    <property type="component" value="Unassembled WGS sequence"/>
</dbReference>
<gene>
    <name evidence="1" type="ORF">SAMN05421856_101383</name>
</gene>
<reference evidence="2" key="1">
    <citation type="submission" date="2016-10" db="EMBL/GenBank/DDBJ databases">
        <authorList>
            <person name="Varghese N."/>
            <person name="Submissions S."/>
        </authorList>
    </citation>
    <scope>NUCLEOTIDE SEQUENCE [LARGE SCALE GENOMIC DNA]</scope>
    <source>
        <strain evidence="2">DSM 17453</strain>
    </source>
</reference>
<evidence type="ECO:0000313" key="2">
    <source>
        <dbReference type="Proteomes" id="UP000199450"/>
    </source>
</evidence>
<dbReference type="STRING" id="295069.SAMN05421856_101383"/>
<proteinExistence type="predicted"/>